<sequence length="66" mass="7589">MSMLLETPTVWKVKVTLNVSHDRVNENQELSVLHLLQLDEDALKVSLDCLEVLYDLVMGADHHYEP</sequence>
<dbReference type="AlphaFoldDB" id="A0AAP0EC96"/>
<proteinExistence type="predicted"/>
<reference evidence="1 2" key="1">
    <citation type="submission" date="2024-01" db="EMBL/GenBank/DDBJ databases">
        <title>Genome assemblies of Stephania.</title>
        <authorList>
            <person name="Yang L."/>
        </authorList>
    </citation>
    <scope>NUCLEOTIDE SEQUENCE [LARGE SCALE GENOMIC DNA]</scope>
    <source>
        <strain evidence="1">QJT</strain>
        <tissue evidence="1">Leaf</tissue>
    </source>
</reference>
<protein>
    <submittedName>
        <fullName evidence="1">Uncharacterized protein</fullName>
    </submittedName>
</protein>
<keyword evidence="2" id="KW-1185">Reference proteome</keyword>
<evidence type="ECO:0000313" key="2">
    <source>
        <dbReference type="Proteomes" id="UP001417504"/>
    </source>
</evidence>
<evidence type="ECO:0000313" key="1">
    <source>
        <dbReference type="EMBL" id="KAK9090621.1"/>
    </source>
</evidence>
<dbReference type="Proteomes" id="UP001417504">
    <property type="component" value="Unassembled WGS sequence"/>
</dbReference>
<accession>A0AAP0EC96</accession>
<dbReference type="EMBL" id="JBBNAE010000010">
    <property type="protein sequence ID" value="KAK9090621.1"/>
    <property type="molecule type" value="Genomic_DNA"/>
</dbReference>
<gene>
    <name evidence="1" type="ORF">Sjap_023798</name>
</gene>
<name>A0AAP0EC96_9MAGN</name>
<comment type="caution">
    <text evidence="1">The sequence shown here is derived from an EMBL/GenBank/DDBJ whole genome shotgun (WGS) entry which is preliminary data.</text>
</comment>
<organism evidence="1 2">
    <name type="scientific">Stephania japonica</name>
    <dbReference type="NCBI Taxonomy" id="461633"/>
    <lineage>
        <taxon>Eukaryota</taxon>
        <taxon>Viridiplantae</taxon>
        <taxon>Streptophyta</taxon>
        <taxon>Embryophyta</taxon>
        <taxon>Tracheophyta</taxon>
        <taxon>Spermatophyta</taxon>
        <taxon>Magnoliopsida</taxon>
        <taxon>Ranunculales</taxon>
        <taxon>Menispermaceae</taxon>
        <taxon>Menispermoideae</taxon>
        <taxon>Cissampelideae</taxon>
        <taxon>Stephania</taxon>
    </lineage>
</organism>